<organism evidence="8 9">
    <name type="scientific">Oceanirhabdus seepicola</name>
    <dbReference type="NCBI Taxonomy" id="2828781"/>
    <lineage>
        <taxon>Bacteria</taxon>
        <taxon>Bacillati</taxon>
        <taxon>Bacillota</taxon>
        <taxon>Clostridia</taxon>
        <taxon>Eubacteriales</taxon>
        <taxon>Clostridiaceae</taxon>
        <taxon>Oceanirhabdus</taxon>
    </lineage>
</organism>
<dbReference type="InterPro" id="IPR002510">
    <property type="entry name" value="Metalloprtase-TldD/E_N"/>
</dbReference>
<reference evidence="8" key="2">
    <citation type="submission" date="2021-04" db="EMBL/GenBank/DDBJ databases">
        <authorList>
            <person name="Dong X."/>
        </authorList>
    </citation>
    <scope>NUCLEOTIDE SEQUENCE</scope>
    <source>
        <strain evidence="8">ZWT</strain>
    </source>
</reference>
<keyword evidence="9" id="KW-1185">Reference proteome</keyword>
<name>A0A9J6NUM7_9CLOT</name>
<dbReference type="Pfam" id="PF19290">
    <property type="entry name" value="PmbA_TldD_2nd"/>
    <property type="match status" value="1"/>
</dbReference>
<keyword evidence="4" id="KW-0482">Metalloprotease</keyword>
<protein>
    <submittedName>
        <fullName evidence="8">TldD/PmbA family protein</fullName>
    </submittedName>
</protein>
<evidence type="ECO:0000259" key="7">
    <source>
        <dbReference type="Pfam" id="PF19290"/>
    </source>
</evidence>
<dbReference type="EMBL" id="JAGSOJ010000001">
    <property type="protein sequence ID" value="MCM1988167.1"/>
    <property type="molecule type" value="Genomic_DNA"/>
</dbReference>
<evidence type="ECO:0000256" key="2">
    <source>
        <dbReference type="ARBA" id="ARBA00022670"/>
    </source>
</evidence>
<reference evidence="8" key="1">
    <citation type="journal article" date="2021" name="mSystems">
        <title>Bacteria and Archaea Synergistically Convert Glycine Betaine to Biogenic Methane in the Formosa Cold Seep of the South China Sea.</title>
        <authorList>
            <person name="Li L."/>
            <person name="Zhang W."/>
            <person name="Zhang S."/>
            <person name="Song L."/>
            <person name="Sun Q."/>
            <person name="Zhang H."/>
            <person name="Xiang H."/>
            <person name="Dong X."/>
        </authorList>
    </citation>
    <scope>NUCLEOTIDE SEQUENCE</scope>
    <source>
        <strain evidence="8">ZWT</strain>
    </source>
</reference>
<evidence type="ECO:0000259" key="6">
    <source>
        <dbReference type="Pfam" id="PF19289"/>
    </source>
</evidence>
<dbReference type="SUPFAM" id="SSF111283">
    <property type="entry name" value="Putative modulator of DNA gyrase, PmbA/TldD"/>
    <property type="match status" value="1"/>
</dbReference>
<dbReference type="GO" id="GO:0008237">
    <property type="term" value="F:metallopeptidase activity"/>
    <property type="evidence" value="ECO:0007669"/>
    <property type="project" value="UniProtKB-KW"/>
</dbReference>
<feature type="domain" description="Metalloprotease TldD/E N-terminal" evidence="5">
    <location>
        <begin position="18"/>
        <end position="81"/>
    </location>
</feature>
<dbReference type="InterPro" id="IPR045569">
    <property type="entry name" value="Metalloprtase-TldD/E_C"/>
</dbReference>
<comment type="similarity">
    <text evidence="1">Belongs to the peptidase U62 family.</text>
</comment>
<comment type="caution">
    <text evidence="8">The sequence shown here is derived from an EMBL/GenBank/DDBJ whole genome shotgun (WGS) entry which is preliminary data.</text>
</comment>
<evidence type="ECO:0000256" key="4">
    <source>
        <dbReference type="ARBA" id="ARBA00023049"/>
    </source>
</evidence>
<dbReference type="InterPro" id="IPR035068">
    <property type="entry name" value="TldD/PmbA_N"/>
</dbReference>
<evidence type="ECO:0000256" key="3">
    <source>
        <dbReference type="ARBA" id="ARBA00022801"/>
    </source>
</evidence>
<gene>
    <name evidence="8" type="ORF">KDK92_00330</name>
</gene>
<keyword evidence="3" id="KW-0378">Hydrolase</keyword>
<sequence length="460" mass="50793">MIKNSVRHFKNFFTGYNELRAQTYTKHSMVLVDGNLIRNNKETTTGISSRAFNSGAWGFASAPNMSEESVRRVIKQAEHNAQFLSSKKTRKVGELEHISAENILDLSTGNKKVQDKEKMEFIKELDNYILEKCEGLVNRTLSYVSYATNKELINSEESSYYTYIPITIIFVDLVMEDKEGMPISLYEIFGGTGEYEDNFGSPEELYKKIDELYNCLKDKVEGVYAKSGVKDVILDSSLAGILAHEAIGHTTEADGVMGGSIARDYLGRQCASELVTLVDFAHTAQGKQCPIPLYIDDEGTVAEDVTIIEKGILKGYMHNKESAAYFGVKPKGNGRAFQFNDEPLIRMRNTAIIPGNSRLQDMISSVEDGYYLMTSSNGQADSTSEFMFGVVKGYEIKNGKLGKAIRDTTIAGVAFDVLKSVTMISDDMSWESAGFCGKKQPISVGMGGPAIKCKVNIGGK</sequence>
<evidence type="ECO:0000256" key="1">
    <source>
        <dbReference type="ARBA" id="ARBA00005836"/>
    </source>
</evidence>
<dbReference type="AlphaFoldDB" id="A0A9J6NUM7"/>
<feature type="domain" description="Metalloprotease TldD/E C-terminal" evidence="6">
    <location>
        <begin position="228"/>
        <end position="456"/>
    </location>
</feature>
<dbReference type="RefSeq" id="WP_250856964.1">
    <property type="nucleotide sequence ID" value="NZ_JAGSOJ010000001.1"/>
</dbReference>
<dbReference type="Gene3D" id="3.30.2290.10">
    <property type="entry name" value="PmbA/TldD superfamily"/>
    <property type="match status" value="1"/>
</dbReference>
<evidence type="ECO:0000313" key="8">
    <source>
        <dbReference type="EMBL" id="MCM1988167.1"/>
    </source>
</evidence>
<dbReference type="PANTHER" id="PTHR30624">
    <property type="entry name" value="UNCHARACTERIZED PROTEIN TLDD AND PMBA"/>
    <property type="match status" value="1"/>
</dbReference>
<proteinExistence type="inferred from homology"/>
<dbReference type="Pfam" id="PF19289">
    <property type="entry name" value="PmbA_TldD_3rd"/>
    <property type="match status" value="1"/>
</dbReference>
<evidence type="ECO:0000313" key="9">
    <source>
        <dbReference type="Proteomes" id="UP001056429"/>
    </source>
</evidence>
<dbReference type="InterPro" id="IPR045570">
    <property type="entry name" value="Metalloprtase-TldD/E_cen_dom"/>
</dbReference>
<feature type="domain" description="Metalloprotease TldD/E central" evidence="7">
    <location>
        <begin position="112"/>
        <end position="198"/>
    </location>
</feature>
<dbReference type="InterPro" id="IPR036059">
    <property type="entry name" value="TldD/PmbA_sf"/>
</dbReference>
<keyword evidence="2" id="KW-0645">Protease</keyword>
<dbReference type="GO" id="GO:0006508">
    <property type="term" value="P:proteolysis"/>
    <property type="evidence" value="ECO:0007669"/>
    <property type="project" value="UniProtKB-KW"/>
</dbReference>
<dbReference type="GO" id="GO:0005829">
    <property type="term" value="C:cytosol"/>
    <property type="evidence" value="ECO:0007669"/>
    <property type="project" value="TreeGrafter"/>
</dbReference>
<evidence type="ECO:0000259" key="5">
    <source>
        <dbReference type="Pfam" id="PF01523"/>
    </source>
</evidence>
<dbReference type="Proteomes" id="UP001056429">
    <property type="component" value="Unassembled WGS sequence"/>
</dbReference>
<dbReference type="InterPro" id="IPR051463">
    <property type="entry name" value="Peptidase_U62_metallo"/>
</dbReference>
<dbReference type="PANTHER" id="PTHR30624:SF0">
    <property type="entry name" value="METALLOPROTEASE SLR0863"/>
    <property type="match status" value="1"/>
</dbReference>
<dbReference type="Pfam" id="PF01523">
    <property type="entry name" value="PmbA_TldD_1st"/>
    <property type="match status" value="1"/>
</dbReference>
<accession>A0A9J6NUM7</accession>